<keyword evidence="2" id="KW-0677">Repeat</keyword>
<feature type="repeat" description="WD" evidence="3">
    <location>
        <begin position="521"/>
        <end position="562"/>
    </location>
</feature>
<dbReference type="PROSITE" id="PS50294">
    <property type="entry name" value="WD_REPEATS_REGION"/>
    <property type="match status" value="5"/>
</dbReference>
<feature type="repeat" description="WD" evidence="3">
    <location>
        <begin position="689"/>
        <end position="730"/>
    </location>
</feature>
<sequence length="771" mass="83198">MPPSRRDHSSIYAQALTTTLSHGYPLWWPEPLETGEIQIGDVGYIDENGVFVRLFNTVDPQPIPNRHVQFEPVPLPAMRSSPAEHHNAMVPARYSSRGVEETSVKASVQADAAPGAADLQLEYTCKEEQGAMLVLKSPAKELSLPNTKGLRTYVSTQFPRWQRFLTEDLDLVDDYLKRMYFVRGWLKTTADWTVTAFVSSGAKWKIGAHAGVGVGGSAGLDYAQATMRTGPVVSRWGHKFLPQTSAVDDQKVDQCIFIKYYAVKPRGWFLPPKLEAGAGPASLPDRPGEDADQTVLVSDDDSNELQHDAPGLPIDALLDYILENSEADVALACDEDLLNLVQGSGEEWPRDMSQFLQRVRPPISIDEQKCGSIPLYESIRHRRQFMSFGHSPQNADEGFTLTDHTSQAGRTVDGQVLLGPGATSYDWPHLQFAHKNVENGSITSAVVSPNGKWLAAAFDDVAVTVWRLCDGRVLQNLDENGHIDTIWTVAWAPDSTTLASGSADHDVLVWDVAPGRIVHRLTAHTADVTALAYSPDGATLASGGADAAVLLWNAATGTLIATLAGHGIGITRVLFASDGARLAACTDAAVTLWDPRTHTRVAELRGHTSAVWAAAFAPQGDRLVTGSEDASARVWSAEDGAELATIHGHTGAVWAVAFAPAGDEIASASFDGSVVVSDSWTAERKHVFGEGQTTQVEAVAYSKGGHLVAAGSSDGHVRVWDAKSGEAVVEFRGHEEKVKKVVFTPDEKELVSVAEDGTIRAWGLLDTLCLL</sequence>
<dbReference type="PROSITE" id="PS50082">
    <property type="entry name" value="WD_REPEATS_2"/>
    <property type="match status" value="6"/>
</dbReference>
<dbReference type="Pfam" id="PF00400">
    <property type="entry name" value="WD40"/>
    <property type="match status" value="7"/>
</dbReference>
<evidence type="ECO:0000256" key="2">
    <source>
        <dbReference type="ARBA" id="ARBA00022737"/>
    </source>
</evidence>
<dbReference type="InterPro" id="IPR020472">
    <property type="entry name" value="WD40_PAC1"/>
</dbReference>
<dbReference type="PANTHER" id="PTHR22847:SF637">
    <property type="entry name" value="WD REPEAT DOMAIN 5B"/>
    <property type="match status" value="1"/>
</dbReference>
<dbReference type="InterPro" id="IPR019775">
    <property type="entry name" value="WD40_repeat_CS"/>
</dbReference>
<dbReference type="PANTHER" id="PTHR22847">
    <property type="entry name" value="WD40 REPEAT PROTEIN"/>
    <property type="match status" value="1"/>
</dbReference>
<feature type="repeat" description="WD" evidence="3">
    <location>
        <begin position="479"/>
        <end position="520"/>
    </location>
</feature>
<dbReference type="EMBL" id="BPQB01000002">
    <property type="protein sequence ID" value="GJE85152.1"/>
    <property type="molecule type" value="Genomic_DNA"/>
</dbReference>
<accession>A0A9P3L8Y2</accession>
<proteinExistence type="predicted"/>
<protein>
    <submittedName>
        <fullName evidence="4">WD40 repeat domain-containing protein</fullName>
    </submittedName>
</protein>
<feature type="repeat" description="WD" evidence="3">
    <location>
        <begin position="646"/>
        <end position="676"/>
    </location>
</feature>
<feature type="repeat" description="WD" evidence="3">
    <location>
        <begin position="731"/>
        <end position="764"/>
    </location>
</feature>
<dbReference type="SUPFAM" id="SSF50978">
    <property type="entry name" value="WD40 repeat-like"/>
    <property type="match status" value="1"/>
</dbReference>
<gene>
    <name evidence="4" type="ORF">PsYK624_012300</name>
</gene>
<evidence type="ECO:0000256" key="3">
    <source>
        <dbReference type="PROSITE-ProRule" id="PRU00221"/>
    </source>
</evidence>
<dbReference type="PROSITE" id="PS00678">
    <property type="entry name" value="WD_REPEATS_1"/>
    <property type="match status" value="3"/>
</dbReference>
<organism evidence="4 5">
    <name type="scientific">Phanerochaete sordida</name>
    <dbReference type="NCBI Taxonomy" id="48140"/>
    <lineage>
        <taxon>Eukaryota</taxon>
        <taxon>Fungi</taxon>
        <taxon>Dikarya</taxon>
        <taxon>Basidiomycota</taxon>
        <taxon>Agaricomycotina</taxon>
        <taxon>Agaricomycetes</taxon>
        <taxon>Polyporales</taxon>
        <taxon>Phanerochaetaceae</taxon>
        <taxon>Phanerochaete</taxon>
    </lineage>
</organism>
<dbReference type="InterPro" id="IPR015943">
    <property type="entry name" value="WD40/YVTN_repeat-like_dom_sf"/>
</dbReference>
<dbReference type="InterPro" id="IPR001680">
    <property type="entry name" value="WD40_rpt"/>
</dbReference>
<dbReference type="Proteomes" id="UP000703269">
    <property type="component" value="Unassembled WGS sequence"/>
</dbReference>
<keyword evidence="5" id="KW-1185">Reference proteome</keyword>
<dbReference type="InterPro" id="IPR036322">
    <property type="entry name" value="WD40_repeat_dom_sf"/>
</dbReference>
<dbReference type="AlphaFoldDB" id="A0A9P3L8Y2"/>
<dbReference type="OrthoDB" id="538223at2759"/>
<evidence type="ECO:0000313" key="4">
    <source>
        <dbReference type="EMBL" id="GJE85152.1"/>
    </source>
</evidence>
<keyword evidence="1 3" id="KW-0853">WD repeat</keyword>
<evidence type="ECO:0000313" key="5">
    <source>
        <dbReference type="Proteomes" id="UP000703269"/>
    </source>
</evidence>
<evidence type="ECO:0000256" key="1">
    <source>
        <dbReference type="ARBA" id="ARBA00022574"/>
    </source>
</evidence>
<dbReference type="PRINTS" id="PR00320">
    <property type="entry name" value="GPROTEINBRPT"/>
</dbReference>
<comment type="caution">
    <text evidence="4">The sequence shown here is derived from an EMBL/GenBank/DDBJ whole genome shotgun (WGS) entry which is preliminary data.</text>
</comment>
<dbReference type="Gene3D" id="2.130.10.10">
    <property type="entry name" value="YVTN repeat-like/Quinoprotein amine dehydrogenase"/>
    <property type="match status" value="2"/>
</dbReference>
<name>A0A9P3L8Y2_9APHY</name>
<reference evidence="4 5" key="1">
    <citation type="submission" date="2021-08" db="EMBL/GenBank/DDBJ databases">
        <title>Draft Genome Sequence of Phanerochaete sordida strain YK-624.</title>
        <authorList>
            <person name="Mori T."/>
            <person name="Dohra H."/>
            <person name="Suzuki T."/>
            <person name="Kawagishi H."/>
            <person name="Hirai H."/>
        </authorList>
    </citation>
    <scope>NUCLEOTIDE SEQUENCE [LARGE SCALE GENOMIC DNA]</scope>
    <source>
        <strain evidence="4 5">YK-624</strain>
    </source>
</reference>
<dbReference type="GO" id="GO:1990234">
    <property type="term" value="C:transferase complex"/>
    <property type="evidence" value="ECO:0007669"/>
    <property type="project" value="UniProtKB-ARBA"/>
</dbReference>
<dbReference type="SMART" id="SM00320">
    <property type="entry name" value="WD40"/>
    <property type="match status" value="8"/>
</dbReference>
<dbReference type="CDD" id="cd00200">
    <property type="entry name" value="WD40"/>
    <property type="match status" value="1"/>
</dbReference>
<feature type="repeat" description="WD" evidence="3">
    <location>
        <begin position="604"/>
        <end position="645"/>
    </location>
</feature>